<protein>
    <submittedName>
        <fullName evidence="3">Uncharacterized protein</fullName>
    </submittedName>
</protein>
<dbReference type="WBParaSite" id="PEQ_0000935701-mRNA-1">
    <property type="protein sequence ID" value="PEQ_0000935701-mRNA-1"/>
    <property type="gene ID" value="PEQ_0000935701"/>
</dbReference>
<dbReference type="InterPro" id="IPR036390">
    <property type="entry name" value="WH_DNA-bd_sf"/>
</dbReference>
<dbReference type="FunFam" id="1.10.10.10:FF:000029">
    <property type="entry name" value="Proliferation-associated 2G4, a"/>
    <property type="match status" value="1"/>
</dbReference>
<sequence>MLSLISMLSFRTFFSAAVNKYGSMPFSLRSFEDERGAKMGVIECERHALMRPYQVLYERDGELVAQFKATVLIMPNGLLKITGLPLDTSCIECDVKIDDPTVSLCCAQI</sequence>
<dbReference type="SUPFAM" id="SSF46785">
    <property type="entry name" value="Winged helix' DNA-binding domain"/>
    <property type="match status" value="1"/>
</dbReference>
<dbReference type="Proteomes" id="UP000887564">
    <property type="component" value="Unplaced"/>
</dbReference>
<evidence type="ECO:0000313" key="3">
    <source>
        <dbReference type="WBParaSite" id="PEQ_0000935701-mRNA-1"/>
    </source>
</evidence>
<name>A0A914RST0_PAREQ</name>
<keyword evidence="2" id="KW-1185">Reference proteome</keyword>
<dbReference type="Gene3D" id="1.10.10.10">
    <property type="entry name" value="Winged helix-like DNA-binding domain superfamily/Winged helix DNA-binding domain"/>
    <property type="match status" value="1"/>
</dbReference>
<evidence type="ECO:0000313" key="2">
    <source>
        <dbReference type="Proteomes" id="UP000887564"/>
    </source>
</evidence>
<reference evidence="3" key="1">
    <citation type="submission" date="2022-11" db="UniProtKB">
        <authorList>
            <consortium name="WormBaseParasite"/>
        </authorList>
    </citation>
    <scope>IDENTIFICATION</scope>
</reference>
<dbReference type="InterPro" id="IPR036388">
    <property type="entry name" value="WH-like_DNA-bd_sf"/>
</dbReference>
<evidence type="ECO:0000256" key="1">
    <source>
        <dbReference type="ARBA" id="ARBA00007319"/>
    </source>
</evidence>
<proteinExistence type="inferred from homology"/>
<organism evidence="2 3">
    <name type="scientific">Parascaris equorum</name>
    <name type="common">Equine roundworm</name>
    <dbReference type="NCBI Taxonomy" id="6256"/>
    <lineage>
        <taxon>Eukaryota</taxon>
        <taxon>Metazoa</taxon>
        <taxon>Ecdysozoa</taxon>
        <taxon>Nematoda</taxon>
        <taxon>Chromadorea</taxon>
        <taxon>Rhabditida</taxon>
        <taxon>Spirurina</taxon>
        <taxon>Ascaridomorpha</taxon>
        <taxon>Ascaridoidea</taxon>
        <taxon>Ascarididae</taxon>
        <taxon>Parascaris</taxon>
    </lineage>
</organism>
<dbReference type="PANTHER" id="PTHR10804:SF11">
    <property type="entry name" value="PROLIFERATION-ASSOCIATED PROTEIN 2G4"/>
    <property type="match status" value="1"/>
</dbReference>
<dbReference type="InterPro" id="IPR036005">
    <property type="entry name" value="Creatinase/aminopeptidase-like"/>
</dbReference>
<comment type="similarity">
    <text evidence="1">Belongs to the peptidase M24 family.</text>
</comment>
<dbReference type="AlphaFoldDB" id="A0A914RST0"/>
<dbReference type="InterPro" id="IPR047113">
    <property type="entry name" value="PA2G4/ARX1"/>
</dbReference>
<accession>A0A914RST0</accession>
<dbReference type="SUPFAM" id="SSF55920">
    <property type="entry name" value="Creatinase/aminopeptidase"/>
    <property type="match status" value="1"/>
</dbReference>
<dbReference type="PANTHER" id="PTHR10804">
    <property type="entry name" value="PROTEASE FAMILY M24 METHIONYL AMINOPEPTIDASE, AMINOPEPTIDASE P"/>
    <property type="match status" value="1"/>
</dbReference>